<proteinExistence type="predicted"/>
<organism evidence="1 2">
    <name type="scientific">Coemansia aciculifera</name>
    <dbReference type="NCBI Taxonomy" id="417176"/>
    <lineage>
        <taxon>Eukaryota</taxon>
        <taxon>Fungi</taxon>
        <taxon>Fungi incertae sedis</taxon>
        <taxon>Zoopagomycota</taxon>
        <taxon>Kickxellomycotina</taxon>
        <taxon>Kickxellomycetes</taxon>
        <taxon>Kickxellales</taxon>
        <taxon>Kickxellaceae</taxon>
        <taxon>Coemansia</taxon>
    </lineage>
</organism>
<evidence type="ECO:0000313" key="1">
    <source>
        <dbReference type="EMBL" id="KAJ2879461.1"/>
    </source>
</evidence>
<dbReference type="EMBL" id="JANBVB010003308">
    <property type="protein sequence ID" value="KAJ2879461.1"/>
    <property type="molecule type" value="Genomic_DNA"/>
</dbReference>
<dbReference type="Proteomes" id="UP001139981">
    <property type="component" value="Unassembled WGS sequence"/>
</dbReference>
<protein>
    <submittedName>
        <fullName evidence="1">LIM and senescent cell antigen-like-containing domain protein 2</fullName>
    </submittedName>
</protein>
<name>A0ACC1LT80_9FUNG</name>
<keyword evidence="2" id="KW-1185">Reference proteome</keyword>
<reference evidence="1" key="1">
    <citation type="submission" date="2022-07" db="EMBL/GenBank/DDBJ databases">
        <title>Phylogenomic reconstructions and comparative analyses of Kickxellomycotina fungi.</title>
        <authorList>
            <person name="Reynolds N.K."/>
            <person name="Stajich J.E."/>
            <person name="Barry K."/>
            <person name="Grigoriev I.V."/>
            <person name="Crous P."/>
            <person name="Smith M.E."/>
        </authorList>
    </citation>
    <scope>NUCLEOTIDE SEQUENCE</scope>
    <source>
        <strain evidence="1">CBS 190363</strain>
    </source>
</reference>
<gene>
    <name evidence="1" type="primary">LIMS2</name>
    <name evidence="1" type="ORF">IWW38_006113</name>
</gene>
<accession>A0ACC1LT80</accession>
<comment type="caution">
    <text evidence="1">The sequence shown here is derived from an EMBL/GenBank/DDBJ whole genome shotgun (WGS) entry which is preliminary data.</text>
</comment>
<sequence>MPQPRSLADYVLSKASTKDSRTRPTVVASVADTIKRLADAAAAQNGGGSVARRTAAASAAPVPELHDLIRTHQRSAPTDPTVPALDKHSRILKSRPRNTTNRRPVAKEEEQQQQHKDDEAAVVPNTCARCARGIEDTWFRLSDGRQVHVECFSCQACGVLIDDGVYVLDGGVEFHPQCVPPPPPPAVVSVTPDDYPSQEGRLKGPRAPRRDECCDRCRAVLTGPRFQLTNGRQYHPQCFACAGCGERFDEGSYVCFEGHEYHHHCVDAFGQTQQQQQQQQQHGQQQPDAFDKDGGGPLACAQCRKPIEGVFLRHNDAVFHPPCFCCNDCRRPITPGMPFGEIERAAPCCESCLAKRSRQIN</sequence>
<evidence type="ECO:0000313" key="2">
    <source>
        <dbReference type="Proteomes" id="UP001139981"/>
    </source>
</evidence>